<sequence length="61" mass="6963">WDWTTPNPRYHTTHTPIHTPIIGSSTTGNRTLDAAFKRQTCPPLEVRVFMARCDPGQVRTQ</sequence>
<evidence type="ECO:0000313" key="2">
    <source>
        <dbReference type="EMBL" id="MED6136813.1"/>
    </source>
</evidence>
<gene>
    <name evidence="2" type="ORF">PIB30_059234</name>
</gene>
<evidence type="ECO:0000313" key="3">
    <source>
        <dbReference type="Proteomes" id="UP001341840"/>
    </source>
</evidence>
<protein>
    <submittedName>
        <fullName evidence="2">Uncharacterized protein</fullName>
    </submittedName>
</protein>
<feature type="non-terminal residue" evidence="2">
    <location>
        <position position="1"/>
    </location>
</feature>
<feature type="region of interest" description="Disordered" evidence="1">
    <location>
        <begin position="1"/>
        <end position="26"/>
    </location>
</feature>
<name>A0ABU6SLJ1_9FABA</name>
<comment type="caution">
    <text evidence="2">The sequence shown here is derived from an EMBL/GenBank/DDBJ whole genome shotgun (WGS) entry which is preliminary data.</text>
</comment>
<accession>A0ABU6SLJ1</accession>
<reference evidence="2 3" key="1">
    <citation type="journal article" date="2023" name="Plants (Basel)">
        <title>Bridging the Gap: Combining Genomics and Transcriptomics Approaches to Understand Stylosanthes scabra, an Orphan Legume from the Brazilian Caatinga.</title>
        <authorList>
            <person name="Ferreira-Neto J.R.C."/>
            <person name="da Silva M.D."/>
            <person name="Binneck E."/>
            <person name="de Melo N.F."/>
            <person name="da Silva R.H."/>
            <person name="de Melo A.L.T.M."/>
            <person name="Pandolfi V."/>
            <person name="Bustamante F.O."/>
            <person name="Brasileiro-Vidal A.C."/>
            <person name="Benko-Iseppon A.M."/>
        </authorList>
    </citation>
    <scope>NUCLEOTIDE SEQUENCE [LARGE SCALE GENOMIC DNA]</scope>
    <source>
        <tissue evidence="2">Leaves</tissue>
    </source>
</reference>
<feature type="compositionally biased region" description="Low complexity" evidence="1">
    <location>
        <begin position="13"/>
        <end position="22"/>
    </location>
</feature>
<dbReference type="EMBL" id="JASCZI010060922">
    <property type="protein sequence ID" value="MED6136813.1"/>
    <property type="molecule type" value="Genomic_DNA"/>
</dbReference>
<dbReference type="Proteomes" id="UP001341840">
    <property type="component" value="Unassembled WGS sequence"/>
</dbReference>
<proteinExistence type="predicted"/>
<keyword evidence="3" id="KW-1185">Reference proteome</keyword>
<evidence type="ECO:0000256" key="1">
    <source>
        <dbReference type="SAM" id="MobiDB-lite"/>
    </source>
</evidence>
<organism evidence="2 3">
    <name type="scientific">Stylosanthes scabra</name>
    <dbReference type="NCBI Taxonomy" id="79078"/>
    <lineage>
        <taxon>Eukaryota</taxon>
        <taxon>Viridiplantae</taxon>
        <taxon>Streptophyta</taxon>
        <taxon>Embryophyta</taxon>
        <taxon>Tracheophyta</taxon>
        <taxon>Spermatophyta</taxon>
        <taxon>Magnoliopsida</taxon>
        <taxon>eudicotyledons</taxon>
        <taxon>Gunneridae</taxon>
        <taxon>Pentapetalae</taxon>
        <taxon>rosids</taxon>
        <taxon>fabids</taxon>
        <taxon>Fabales</taxon>
        <taxon>Fabaceae</taxon>
        <taxon>Papilionoideae</taxon>
        <taxon>50 kb inversion clade</taxon>
        <taxon>dalbergioids sensu lato</taxon>
        <taxon>Dalbergieae</taxon>
        <taxon>Pterocarpus clade</taxon>
        <taxon>Stylosanthes</taxon>
    </lineage>
</organism>